<dbReference type="PATRIC" id="fig|1423806.3.peg.1491"/>
<name>A0A0R2DQF8_9LACO</name>
<dbReference type="Proteomes" id="UP000050961">
    <property type="component" value="Unassembled WGS sequence"/>
</dbReference>
<accession>A0A0R2DQF8</accession>
<organism evidence="1 2">
    <name type="scientific">Liquorilactobacillus sucicola DSM 21376 = JCM 15457</name>
    <dbReference type="NCBI Taxonomy" id="1423806"/>
    <lineage>
        <taxon>Bacteria</taxon>
        <taxon>Bacillati</taxon>
        <taxon>Bacillota</taxon>
        <taxon>Bacilli</taxon>
        <taxon>Lactobacillales</taxon>
        <taxon>Lactobacillaceae</taxon>
        <taxon>Liquorilactobacillus</taxon>
    </lineage>
</organism>
<sequence length="57" mass="6498">MRYFCTLKVYSRIVCDNNVWFKTNKKNSAKHVVAAACFAELFRVINDLSTGLRLGAI</sequence>
<gene>
    <name evidence="1" type="ORF">FD15_GL001472</name>
</gene>
<evidence type="ECO:0000313" key="2">
    <source>
        <dbReference type="Proteomes" id="UP000050961"/>
    </source>
</evidence>
<keyword evidence="2" id="KW-1185">Reference proteome</keyword>
<evidence type="ECO:0000313" key="1">
    <source>
        <dbReference type="EMBL" id="KRN06271.1"/>
    </source>
</evidence>
<dbReference type="AlphaFoldDB" id="A0A0R2DQF8"/>
<dbReference type="EMBL" id="AYZF01000013">
    <property type="protein sequence ID" value="KRN06271.1"/>
    <property type="molecule type" value="Genomic_DNA"/>
</dbReference>
<protein>
    <submittedName>
        <fullName evidence="1">Uncharacterized protein</fullName>
    </submittedName>
</protein>
<comment type="caution">
    <text evidence="1">The sequence shown here is derived from an EMBL/GenBank/DDBJ whole genome shotgun (WGS) entry which is preliminary data.</text>
</comment>
<reference evidence="1 2" key="1">
    <citation type="journal article" date="2015" name="Genome Announc.">
        <title>Expanding the biotechnology potential of lactobacilli through comparative genomics of 213 strains and associated genera.</title>
        <authorList>
            <person name="Sun Z."/>
            <person name="Harris H.M."/>
            <person name="McCann A."/>
            <person name="Guo C."/>
            <person name="Argimon S."/>
            <person name="Zhang W."/>
            <person name="Yang X."/>
            <person name="Jeffery I.B."/>
            <person name="Cooney J.C."/>
            <person name="Kagawa T.F."/>
            <person name="Liu W."/>
            <person name="Song Y."/>
            <person name="Salvetti E."/>
            <person name="Wrobel A."/>
            <person name="Rasinkangas P."/>
            <person name="Parkhill J."/>
            <person name="Rea M.C."/>
            <person name="O'Sullivan O."/>
            <person name="Ritari J."/>
            <person name="Douillard F.P."/>
            <person name="Paul Ross R."/>
            <person name="Yang R."/>
            <person name="Briner A.E."/>
            <person name="Felis G.E."/>
            <person name="de Vos W.M."/>
            <person name="Barrangou R."/>
            <person name="Klaenhammer T.R."/>
            <person name="Caufield P.W."/>
            <person name="Cui Y."/>
            <person name="Zhang H."/>
            <person name="O'Toole P.W."/>
        </authorList>
    </citation>
    <scope>NUCLEOTIDE SEQUENCE [LARGE SCALE GENOMIC DNA]</scope>
    <source>
        <strain evidence="1 2">DSM 21376</strain>
    </source>
</reference>
<proteinExistence type="predicted"/>